<feature type="repeat" description="ANK" evidence="11">
    <location>
        <begin position="201"/>
        <end position="233"/>
    </location>
</feature>
<dbReference type="STRING" id="88036.D8RLS6"/>
<evidence type="ECO:0000256" key="11">
    <source>
        <dbReference type="PROSITE-ProRule" id="PRU00023"/>
    </source>
</evidence>
<dbReference type="Pfam" id="PF12796">
    <property type="entry name" value="Ank_2"/>
    <property type="match status" value="2"/>
</dbReference>
<keyword evidence="7 12" id="KW-0863">Zinc-finger</keyword>
<comment type="pathway">
    <text evidence="2">Protein modification; protein ubiquitination.</text>
</comment>
<dbReference type="PROSITE" id="PS00518">
    <property type="entry name" value="ZF_RING_1"/>
    <property type="match status" value="1"/>
</dbReference>
<protein>
    <recommendedName>
        <fullName evidence="3">RING-type E3 ubiquitin transferase</fullName>
        <ecNumber evidence="3">2.3.2.27</ecNumber>
    </recommendedName>
</protein>
<dbReference type="PROSITE" id="PS50297">
    <property type="entry name" value="ANK_REP_REGION"/>
    <property type="match status" value="3"/>
</dbReference>
<keyword evidence="5" id="KW-0479">Metal-binding</keyword>
<evidence type="ECO:0000313" key="15">
    <source>
        <dbReference type="EMBL" id="EFJ26975.1"/>
    </source>
</evidence>
<comment type="catalytic activity">
    <reaction evidence="1">
        <text>S-ubiquitinyl-[E2 ubiquitin-conjugating enzyme]-L-cysteine + [acceptor protein]-L-lysine = [E2 ubiquitin-conjugating enzyme]-L-cysteine + N(6)-ubiquitinyl-[acceptor protein]-L-lysine.</text>
        <dbReference type="EC" id="2.3.2.27"/>
    </reaction>
</comment>
<evidence type="ECO:0000313" key="16">
    <source>
        <dbReference type="Proteomes" id="UP000001514"/>
    </source>
</evidence>
<evidence type="ECO:0000259" key="14">
    <source>
        <dbReference type="PROSITE" id="PS50089"/>
    </source>
</evidence>
<feature type="repeat" description="ANK" evidence="11">
    <location>
        <begin position="159"/>
        <end position="191"/>
    </location>
</feature>
<accession>D8RLS6</accession>
<feature type="compositionally biased region" description="Basic and acidic residues" evidence="13">
    <location>
        <begin position="544"/>
        <end position="557"/>
    </location>
</feature>
<dbReference type="SUPFAM" id="SSF48403">
    <property type="entry name" value="Ankyrin repeat"/>
    <property type="match status" value="1"/>
</dbReference>
<keyword evidence="8" id="KW-0833">Ubl conjugation pathway</keyword>
<dbReference type="PROSITE" id="PS50088">
    <property type="entry name" value="ANK_REPEAT"/>
    <property type="match status" value="3"/>
</dbReference>
<evidence type="ECO:0000256" key="10">
    <source>
        <dbReference type="ARBA" id="ARBA00023043"/>
    </source>
</evidence>
<name>D8RLS6_SELML</name>
<evidence type="ECO:0000256" key="7">
    <source>
        <dbReference type="ARBA" id="ARBA00022771"/>
    </source>
</evidence>
<dbReference type="InterPro" id="IPR002110">
    <property type="entry name" value="Ankyrin_rpt"/>
</dbReference>
<evidence type="ECO:0000256" key="4">
    <source>
        <dbReference type="ARBA" id="ARBA00022679"/>
    </source>
</evidence>
<feature type="repeat" description="ANK" evidence="11">
    <location>
        <begin position="50"/>
        <end position="82"/>
    </location>
</feature>
<feature type="domain" description="RING-type" evidence="14">
    <location>
        <begin position="278"/>
        <end position="327"/>
    </location>
</feature>
<dbReference type="PANTHER" id="PTHR24198:SF165">
    <property type="entry name" value="ANKYRIN REPEAT-CONTAINING PROTEIN-RELATED"/>
    <property type="match status" value="1"/>
</dbReference>
<dbReference type="eggNOG" id="KOG4177">
    <property type="taxonomic scope" value="Eukaryota"/>
</dbReference>
<dbReference type="GO" id="GO:0061630">
    <property type="term" value="F:ubiquitin protein ligase activity"/>
    <property type="evidence" value="ECO:0007669"/>
    <property type="project" value="UniProtKB-EC"/>
</dbReference>
<dbReference type="Proteomes" id="UP000001514">
    <property type="component" value="Unassembled WGS sequence"/>
</dbReference>
<keyword evidence="4" id="KW-0808">Transferase</keyword>
<dbReference type="EC" id="2.3.2.27" evidence="3"/>
<dbReference type="PROSITE" id="PS50089">
    <property type="entry name" value="ZF_RING_2"/>
    <property type="match status" value="1"/>
</dbReference>
<dbReference type="InterPro" id="IPR001841">
    <property type="entry name" value="Znf_RING"/>
</dbReference>
<dbReference type="GO" id="GO:0008270">
    <property type="term" value="F:zinc ion binding"/>
    <property type="evidence" value="ECO:0007669"/>
    <property type="project" value="UniProtKB-KW"/>
</dbReference>
<dbReference type="InParanoid" id="D8RLS6"/>
<dbReference type="Pfam" id="PF24921">
    <property type="entry name" value="RING_XB3-XBAT31"/>
    <property type="match status" value="1"/>
</dbReference>
<dbReference type="PANTHER" id="PTHR24198">
    <property type="entry name" value="ANKYRIN REPEAT AND PROTEIN KINASE DOMAIN-CONTAINING PROTEIN"/>
    <property type="match status" value="1"/>
</dbReference>
<feature type="region of interest" description="Disordered" evidence="13">
    <location>
        <begin position="414"/>
        <end position="452"/>
    </location>
</feature>
<dbReference type="KEGG" id="smo:SELMODRAFT_441660"/>
<evidence type="ECO:0000256" key="12">
    <source>
        <dbReference type="PROSITE-ProRule" id="PRU00175"/>
    </source>
</evidence>
<evidence type="ECO:0000256" key="9">
    <source>
        <dbReference type="ARBA" id="ARBA00022833"/>
    </source>
</evidence>
<feature type="region of interest" description="Disordered" evidence="13">
    <location>
        <begin position="344"/>
        <end position="369"/>
    </location>
</feature>
<evidence type="ECO:0000256" key="2">
    <source>
        <dbReference type="ARBA" id="ARBA00004906"/>
    </source>
</evidence>
<dbReference type="Pfam" id="PF00023">
    <property type="entry name" value="Ank"/>
    <property type="match status" value="1"/>
</dbReference>
<evidence type="ECO:0000256" key="6">
    <source>
        <dbReference type="ARBA" id="ARBA00022737"/>
    </source>
</evidence>
<dbReference type="SMART" id="SM00248">
    <property type="entry name" value="ANK"/>
    <property type="match status" value="6"/>
</dbReference>
<dbReference type="SUPFAM" id="SSF57850">
    <property type="entry name" value="RING/U-box"/>
    <property type="match status" value="1"/>
</dbReference>
<evidence type="ECO:0000256" key="13">
    <source>
        <dbReference type="SAM" id="MobiDB-lite"/>
    </source>
</evidence>
<dbReference type="Gramene" id="EFJ26975">
    <property type="protein sequence ID" value="EFJ26975"/>
    <property type="gene ID" value="SELMODRAFT_441660"/>
</dbReference>
<dbReference type="InterPro" id="IPR017907">
    <property type="entry name" value="Znf_RING_CS"/>
</dbReference>
<keyword evidence="16" id="KW-1185">Reference proteome</keyword>
<evidence type="ECO:0000256" key="1">
    <source>
        <dbReference type="ARBA" id="ARBA00000900"/>
    </source>
</evidence>
<evidence type="ECO:0000256" key="8">
    <source>
        <dbReference type="ARBA" id="ARBA00022786"/>
    </source>
</evidence>
<feature type="region of interest" description="Disordered" evidence="13">
    <location>
        <begin position="537"/>
        <end position="557"/>
    </location>
</feature>
<keyword evidence="9" id="KW-0862">Zinc</keyword>
<dbReference type="Gene3D" id="3.30.40.10">
    <property type="entry name" value="Zinc/RING finger domain, C3HC4 (zinc finger)"/>
    <property type="match status" value="1"/>
</dbReference>
<keyword evidence="6" id="KW-0677">Repeat</keyword>
<sequence length="590" mass="63507">MVCALWSLSPNKERNEAHALFAAIRKGDVGGVRNVAEQHPHLLNEARSLRRLTPLHLAASIGQLEVLIALLERGADAEPLDRYGKTPLMLACKQKKWACAEWLLDRAGANIIVFGSSRGRTCLHYAAKGGNSSCVQKILAAADSSTWGLARFLNAQDRSGITALHLASLSGHAAVVQELLSNGALVSARTIPYGQINELGGGMSPLHAAARGGSVECVQALLSWGADRRHRDNEGFTAYGVANEYHNFACAALLNPNAAEPLELAASGSSSIKDEDVCCICFDHLCTIQVKDCGHQMCATCALKLCCHGSSSSSSSPPGALACPFCRQDIASLVLAPSSISHGCRDEQQQEMEGGDAPPPPNSSGLNKGKEVSIRGTLALFSMDRDEEERPPSGWPLGLEPVHLRKRVLDTLVDEDRDPSSNTMRGTAGGAKISTTSYSDETSNLETESSCSSKFFPDDKPVTLGEILGMSLNHLATSSFRSIELHVAEQPSSSRSSTRSWSSPWSLMMRCKCTRASTASSRFEDDIPMPGRIYTNSMFEEDGDQHSDGGHDRDPVSLLDHLRGSALHDIAENPLFLLDYVATRQQRRAS</sequence>
<proteinExistence type="predicted"/>
<evidence type="ECO:0000256" key="5">
    <source>
        <dbReference type="ARBA" id="ARBA00022723"/>
    </source>
</evidence>
<dbReference type="InterPro" id="IPR013083">
    <property type="entry name" value="Znf_RING/FYVE/PHD"/>
</dbReference>
<dbReference type="EMBL" id="GL377583">
    <property type="protein sequence ID" value="EFJ26975.1"/>
    <property type="molecule type" value="Genomic_DNA"/>
</dbReference>
<organism evidence="16">
    <name type="scientific">Selaginella moellendorffii</name>
    <name type="common">Spikemoss</name>
    <dbReference type="NCBI Taxonomy" id="88036"/>
    <lineage>
        <taxon>Eukaryota</taxon>
        <taxon>Viridiplantae</taxon>
        <taxon>Streptophyta</taxon>
        <taxon>Embryophyta</taxon>
        <taxon>Tracheophyta</taxon>
        <taxon>Lycopodiopsida</taxon>
        <taxon>Selaginellales</taxon>
        <taxon>Selaginellaceae</taxon>
        <taxon>Selaginella</taxon>
    </lineage>
</organism>
<evidence type="ECO:0000256" key="3">
    <source>
        <dbReference type="ARBA" id="ARBA00012483"/>
    </source>
</evidence>
<reference evidence="15 16" key="1">
    <citation type="journal article" date="2011" name="Science">
        <title>The Selaginella genome identifies genetic changes associated with the evolution of vascular plants.</title>
        <authorList>
            <person name="Banks J.A."/>
            <person name="Nishiyama T."/>
            <person name="Hasebe M."/>
            <person name="Bowman J.L."/>
            <person name="Gribskov M."/>
            <person name="dePamphilis C."/>
            <person name="Albert V.A."/>
            <person name="Aono N."/>
            <person name="Aoyama T."/>
            <person name="Ambrose B.A."/>
            <person name="Ashton N.W."/>
            <person name="Axtell M.J."/>
            <person name="Barker E."/>
            <person name="Barker M.S."/>
            <person name="Bennetzen J.L."/>
            <person name="Bonawitz N.D."/>
            <person name="Chapple C."/>
            <person name="Cheng C."/>
            <person name="Correa L.G."/>
            <person name="Dacre M."/>
            <person name="DeBarry J."/>
            <person name="Dreyer I."/>
            <person name="Elias M."/>
            <person name="Engstrom E.M."/>
            <person name="Estelle M."/>
            <person name="Feng L."/>
            <person name="Finet C."/>
            <person name="Floyd S.K."/>
            <person name="Frommer W.B."/>
            <person name="Fujita T."/>
            <person name="Gramzow L."/>
            <person name="Gutensohn M."/>
            <person name="Harholt J."/>
            <person name="Hattori M."/>
            <person name="Heyl A."/>
            <person name="Hirai T."/>
            <person name="Hiwatashi Y."/>
            <person name="Ishikawa M."/>
            <person name="Iwata M."/>
            <person name="Karol K.G."/>
            <person name="Koehler B."/>
            <person name="Kolukisaoglu U."/>
            <person name="Kubo M."/>
            <person name="Kurata T."/>
            <person name="Lalonde S."/>
            <person name="Li K."/>
            <person name="Li Y."/>
            <person name="Litt A."/>
            <person name="Lyons E."/>
            <person name="Manning G."/>
            <person name="Maruyama T."/>
            <person name="Michael T.P."/>
            <person name="Mikami K."/>
            <person name="Miyazaki S."/>
            <person name="Morinaga S."/>
            <person name="Murata T."/>
            <person name="Mueller-Roeber B."/>
            <person name="Nelson D.R."/>
            <person name="Obara M."/>
            <person name="Oguri Y."/>
            <person name="Olmstead R.G."/>
            <person name="Onodera N."/>
            <person name="Petersen B.L."/>
            <person name="Pils B."/>
            <person name="Prigge M."/>
            <person name="Rensing S.A."/>
            <person name="Riano-Pachon D.M."/>
            <person name="Roberts A.W."/>
            <person name="Sato Y."/>
            <person name="Scheller H.V."/>
            <person name="Schulz B."/>
            <person name="Schulz C."/>
            <person name="Shakirov E.V."/>
            <person name="Shibagaki N."/>
            <person name="Shinohara N."/>
            <person name="Shippen D.E."/>
            <person name="Soerensen I."/>
            <person name="Sotooka R."/>
            <person name="Sugimoto N."/>
            <person name="Sugita M."/>
            <person name="Sumikawa N."/>
            <person name="Tanurdzic M."/>
            <person name="Theissen G."/>
            <person name="Ulvskov P."/>
            <person name="Wakazuki S."/>
            <person name="Weng J.K."/>
            <person name="Willats W.W."/>
            <person name="Wipf D."/>
            <person name="Wolf P.G."/>
            <person name="Yang L."/>
            <person name="Zimmer A.D."/>
            <person name="Zhu Q."/>
            <person name="Mitros T."/>
            <person name="Hellsten U."/>
            <person name="Loque D."/>
            <person name="Otillar R."/>
            <person name="Salamov A."/>
            <person name="Schmutz J."/>
            <person name="Shapiro H."/>
            <person name="Lindquist E."/>
            <person name="Lucas S."/>
            <person name="Rokhsar D."/>
            <person name="Grigoriev I.V."/>
        </authorList>
    </citation>
    <scope>NUCLEOTIDE SEQUENCE [LARGE SCALE GENOMIC DNA]</scope>
</reference>
<dbReference type="AlphaFoldDB" id="D8RLS6"/>
<dbReference type="InterPro" id="IPR056760">
    <property type="entry name" value="RING_XB3-like"/>
</dbReference>
<dbReference type="InterPro" id="IPR036770">
    <property type="entry name" value="Ankyrin_rpt-contain_sf"/>
</dbReference>
<dbReference type="Gene3D" id="1.25.40.20">
    <property type="entry name" value="Ankyrin repeat-containing domain"/>
    <property type="match status" value="3"/>
</dbReference>
<dbReference type="FunCoup" id="D8RLS6">
    <property type="interactions" value="248"/>
</dbReference>
<dbReference type="HOGENOM" id="CLU_462652_0_0_1"/>
<keyword evidence="10 11" id="KW-0040">ANK repeat</keyword>
<feature type="compositionally biased region" description="Polar residues" evidence="13">
    <location>
        <begin position="433"/>
        <end position="452"/>
    </location>
</feature>
<gene>
    <name evidence="15" type="ORF">SELMODRAFT_441660</name>
</gene>